<evidence type="ECO:0000313" key="3">
    <source>
        <dbReference type="Proteomes" id="UP001209878"/>
    </source>
</evidence>
<accession>A0AAD9NR17</accession>
<protein>
    <recommendedName>
        <fullName evidence="4">SWIM-type domain-containing protein</fullName>
    </recommendedName>
</protein>
<comment type="caution">
    <text evidence="2">The sequence shown here is derived from an EMBL/GenBank/DDBJ whole genome shotgun (WGS) entry which is preliminary data.</text>
</comment>
<reference evidence="2" key="1">
    <citation type="journal article" date="2023" name="Mol. Biol. Evol.">
        <title>Third-Generation Sequencing Reveals the Adaptive Role of the Epigenome in Three Deep-Sea Polychaetes.</title>
        <authorList>
            <person name="Perez M."/>
            <person name="Aroh O."/>
            <person name="Sun Y."/>
            <person name="Lan Y."/>
            <person name="Juniper S.K."/>
            <person name="Young C.R."/>
            <person name="Angers B."/>
            <person name="Qian P.Y."/>
        </authorList>
    </citation>
    <scope>NUCLEOTIDE SEQUENCE</scope>
    <source>
        <strain evidence="2">R07B-5</strain>
    </source>
</reference>
<dbReference type="PANTHER" id="PTHR22619">
    <property type="entry name" value="ZINC FINGER SWIM DOMAIN CONTAINING PROTEIN 4, 5, 6"/>
    <property type="match status" value="1"/>
</dbReference>
<organism evidence="2 3">
    <name type="scientific">Ridgeia piscesae</name>
    <name type="common">Tubeworm</name>
    <dbReference type="NCBI Taxonomy" id="27915"/>
    <lineage>
        <taxon>Eukaryota</taxon>
        <taxon>Metazoa</taxon>
        <taxon>Spiralia</taxon>
        <taxon>Lophotrochozoa</taxon>
        <taxon>Annelida</taxon>
        <taxon>Polychaeta</taxon>
        <taxon>Sedentaria</taxon>
        <taxon>Canalipalpata</taxon>
        <taxon>Sabellida</taxon>
        <taxon>Siboglinidae</taxon>
        <taxon>Ridgeia</taxon>
    </lineage>
</organism>
<sequence length="1176" mass="133327">MDESDNEDDFEILFMPIVKFVGSTLNPRRRHEYDAAASEDEMVTNLMLFLKQMSAQGHSDDDTNMSSPGVSGSRSCLRLLDMAAHVVGQHCSCEQLEAQQPPLDEALLRMVALWSFPQDEKQVQAFANLTDRYSCWERGIGFIRDNRIREMWQVGFMATAYLTKYPSSTSSEAGSSDIRVSLTFEQQQIVSSTCSECKCEIWCPHVIAAVVYRIRHPEKVRVHAPMTETLSTLDRDQLQKLLQYAISEDPAGILGKVFKHLDAVRDTTSEMSSTQGAPDPTFGRQTGAKTQWELSLDWLRKNLNADLFEMTKHRSYDYADSLYYPETVDLLEKANSKMYMYFRKVLQLACQGQTIAAANVLVAITKCVLQKMKLIPRYESASLARFSHDLVHLFTLLLLQPQLEPTARLALLESAHKFNRNSRFCNLMDSVVENSEWAEMPSILHLYESKLAKTARIEGTMFLEPLAAQFVPKWPAALYDLMSGKTNFEDSLYDEELVLMLARMDTLLLLGTTSMPKLAQLALKITCKIVLIMQEDSVLGAYAKQHSTPPPPVVKLLHMFRWTGTSHTHRGSTRVGKGRSGKRGSKGKGPAPKKLKKSPEQESKSSLAKSQLAYSLLYCMWVVTQKAKTARDLDQPELVVSLALFALEMCRLRTVAPRNSVRAMEHSWLLKLETQLCNFLLTCDDATTSRPISVYVNALCAVRCRFYDGAYPLVLLDLLLRHTATRDSDTHRDAVVHICADLLLDSRNPLEKFTLPTSSLFDIFMDTLMEPATERKRHRDFALRKLHTVVSTFMQLADGDNREHLRMLIAVLNHFESIDVENVALLRMIQQVVREQATKLSLRQTLVAATLRLVLHVFKSYKQTETYNIQRFTAENRLSDREFVFRLARQMGTSSLKLFIGQWEEIFSNDDMQELIMMFAPQIREYKSIPCNVVAIILQVYSCKKPHNESACELLSLFTPGDANYQQAVAMIRTNLHHFHPNAIFELAKRQQELNVANSGDKTGALMDENTFSIVEHALENIQVTSDSTNAKTLEHIGWMYRCCGGGSSKPKDVAKSALFTRMIRMLCENACYSPDVLLVMLECLDKVPGMTRHIVALGTTLLSAYLHYFDRRFSECSHATYANVIGEMQRARLQCRQYVKDGDTQFGDIVVAAVRTSHAGKKKLQKMLGKEFPTS</sequence>
<gene>
    <name evidence="2" type="ORF">NP493_480g02001</name>
</gene>
<dbReference type="AlphaFoldDB" id="A0AAD9NR17"/>
<dbReference type="Proteomes" id="UP001209878">
    <property type="component" value="Unassembled WGS sequence"/>
</dbReference>
<keyword evidence="3" id="KW-1185">Reference proteome</keyword>
<evidence type="ECO:0000313" key="2">
    <source>
        <dbReference type="EMBL" id="KAK2179602.1"/>
    </source>
</evidence>
<dbReference type="GO" id="GO:0031462">
    <property type="term" value="C:Cul2-RING ubiquitin ligase complex"/>
    <property type="evidence" value="ECO:0007669"/>
    <property type="project" value="TreeGrafter"/>
</dbReference>
<evidence type="ECO:0008006" key="4">
    <source>
        <dbReference type="Google" id="ProtNLM"/>
    </source>
</evidence>
<proteinExistence type="predicted"/>
<evidence type="ECO:0000256" key="1">
    <source>
        <dbReference type="SAM" id="MobiDB-lite"/>
    </source>
</evidence>
<name>A0AAD9NR17_RIDPI</name>
<feature type="compositionally biased region" description="Basic residues" evidence="1">
    <location>
        <begin position="567"/>
        <end position="596"/>
    </location>
</feature>
<dbReference type="PANTHER" id="PTHR22619:SF1">
    <property type="entry name" value="ZINC FINGER SWIM DOMAIN-CONTAINING PROTEIN 8"/>
    <property type="match status" value="1"/>
</dbReference>
<feature type="region of interest" description="Disordered" evidence="1">
    <location>
        <begin position="566"/>
        <end position="606"/>
    </location>
</feature>
<dbReference type="EMBL" id="JAODUO010000481">
    <property type="protein sequence ID" value="KAK2179602.1"/>
    <property type="molecule type" value="Genomic_DNA"/>
</dbReference>